<keyword evidence="3" id="KW-1185">Reference proteome</keyword>
<organism evidence="2 3">
    <name type="scientific">Terriglobus roseus (strain DSM 18391 / NRRL B-41598 / KBS 63)</name>
    <dbReference type="NCBI Taxonomy" id="926566"/>
    <lineage>
        <taxon>Bacteria</taxon>
        <taxon>Pseudomonadati</taxon>
        <taxon>Acidobacteriota</taxon>
        <taxon>Terriglobia</taxon>
        <taxon>Terriglobales</taxon>
        <taxon>Acidobacteriaceae</taxon>
        <taxon>Terriglobus</taxon>
    </lineage>
</organism>
<dbReference type="Proteomes" id="UP000006056">
    <property type="component" value="Chromosome"/>
</dbReference>
<dbReference type="AlphaFoldDB" id="I3ZB14"/>
<dbReference type="KEGG" id="trs:Terro_0081"/>
<evidence type="ECO:0000256" key="1">
    <source>
        <dbReference type="SAM" id="Phobius"/>
    </source>
</evidence>
<keyword evidence="1" id="KW-0812">Transmembrane</keyword>
<dbReference type="EMBL" id="CP003379">
    <property type="protein sequence ID" value="AFL86432.1"/>
    <property type="molecule type" value="Genomic_DNA"/>
</dbReference>
<evidence type="ECO:0000313" key="2">
    <source>
        <dbReference type="EMBL" id="AFL86432.1"/>
    </source>
</evidence>
<feature type="transmembrane region" description="Helical" evidence="1">
    <location>
        <begin position="81"/>
        <end position="100"/>
    </location>
</feature>
<keyword evidence="1" id="KW-0472">Membrane</keyword>
<feature type="transmembrane region" description="Helical" evidence="1">
    <location>
        <begin position="112"/>
        <end position="130"/>
    </location>
</feature>
<accession>I3ZB14</accession>
<sequence>MAAGEYAVHFSQSVGDLDSRSCAILPSLADAESFAHEQVELHPALLSRIFDHHGFVGAPALEVAGKAYKGHNDITPRFRRWVGSLLFFTGSILFVTDWVADFRFDWPSVLGSRLMIPGLILLVTEALVMLHNRRKLAGLGAGNAVAAKR</sequence>
<dbReference type="STRING" id="926566.Terro_0081"/>
<evidence type="ECO:0000313" key="3">
    <source>
        <dbReference type="Proteomes" id="UP000006056"/>
    </source>
</evidence>
<proteinExistence type="predicted"/>
<name>I3ZB14_TERRK</name>
<protein>
    <submittedName>
        <fullName evidence="2">Uncharacterized protein</fullName>
    </submittedName>
</protein>
<reference evidence="2 3" key="1">
    <citation type="submission" date="2012-06" db="EMBL/GenBank/DDBJ databases">
        <title>Complete genome of Terriglobus roseus DSM 18391.</title>
        <authorList>
            <consortium name="US DOE Joint Genome Institute (JGI-PGF)"/>
            <person name="Lucas S."/>
            <person name="Copeland A."/>
            <person name="Lapidus A."/>
            <person name="Glavina del Rio T."/>
            <person name="Dalin E."/>
            <person name="Tice H."/>
            <person name="Bruce D."/>
            <person name="Goodwin L."/>
            <person name="Pitluck S."/>
            <person name="Peters L."/>
            <person name="Mikhailova N."/>
            <person name="Munk A.C.C."/>
            <person name="Kyrpides N."/>
            <person name="Mavromatis K."/>
            <person name="Ivanova N."/>
            <person name="Brettin T."/>
            <person name="Detter J.C."/>
            <person name="Han C."/>
            <person name="Larimer F."/>
            <person name="Land M."/>
            <person name="Hauser L."/>
            <person name="Markowitz V."/>
            <person name="Cheng J.-F."/>
            <person name="Hugenholtz P."/>
            <person name="Woyke T."/>
            <person name="Wu D."/>
            <person name="Brambilla E."/>
            <person name="Klenk H.-P."/>
            <person name="Eisen J.A."/>
        </authorList>
    </citation>
    <scope>NUCLEOTIDE SEQUENCE [LARGE SCALE GENOMIC DNA]</scope>
    <source>
        <strain evidence="3">DSM 18391 / NRRL B-41598 / KBS 63</strain>
    </source>
</reference>
<gene>
    <name evidence="2" type="ordered locus">Terro_0081</name>
</gene>
<dbReference type="HOGENOM" id="CLU_1530442_0_0_0"/>
<keyword evidence="1" id="KW-1133">Transmembrane helix</keyword>